<feature type="compositionally biased region" description="Polar residues" evidence="2">
    <location>
        <begin position="472"/>
        <end position="485"/>
    </location>
</feature>
<protein>
    <submittedName>
        <fullName evidence="3">Uncharacterized protein</fullName>
    </submittedName>
</protein>
<feature type="region of interest" description="Disordered" evidence="2">
    <location>
        <begin position="388"/>
        <end position="447"/>
    </location>
</feature>
<dbReference type="EMBL" id="NKCI01000284">
    <property type="protein sequence ID" value="RSL44676.1"/>
    <property type="molecule type" value="Genomic_DNA"/>
</dbReference>
<feature type="region of interest" description="Disordered" evidence="2">
    <location>
        <begin position="459"/>
        <end position="485"/>
    </location>
</feature>
<feature type="coiled-coil region" evidence="1">
    <location>
        <begin position="215"/>
        <end position="278"/>
    </location>
</feature>
<sequence>MSSISDPVPEVVVSQEQGGVSASNTNETLRSSAGQRANTSHTQSQTQMGHGQVGHGHGHGQGSFDQSHIDEAIRLSLVDQPTRRYNLNASFSPQDFAFSNRQSLAQSIPTALSFSTHWQLPQTEPQPPQWQRFQPSQSDRQPPFNASTSGPMDVEPIDPPAQDTPELKRARAEIDARATTLQSYQIFDFEKQQEEGSEKRRRAEHLASMQQERSLEEQRLVLASQQQELEEVRRSHEEAVKKARVGEEEFLTHLKSLRLEWDHKLEEQQRAFEQEEQRRRLRHEQLLAQTLSQTQSRPASPTTPQAPKGSSIFQSVGEHSSPGRDLLRGSVFDLQDRPRANSPDPDSLEAARRRLIDLLSTPSNPNPGNKGVQSSASVMLNLDQMPDKSARPKEVDAQGYSAPSPREITRSNQFVVPDETDTESLAEPNNPFDDEDDRDITPRSTPRPRMVLGLQFARSMSQDSGREGDQHTFATESQRPNTYDTGLKQMQSDAYNAQNRSGISPRQIEWPELRRGREDGYVEWPAFNDNRDSEDIQGWRTLAVEHDGLSTSSDITTTSMPKRAVMFPFSPLTGQRQGADGYASGSPMGEGYRIFSPRPPTSVFSSLGLSRHGLGGGNAEEGQLLGQSPLAAPENSHDSDRRTMMHQLVDISSRGIWWSKEDGEDEEDEEDEEEGWVSVHEWEKRRAGSWTVSV</sequence>
<gene>
    <name evidence="3" type="ORF">CEP54_014586</name>
</gene>
<organism evidence="3 4">
    <name type="scientific">Fusarium duplospermum</name>
    <dbReference type="NCBI Taxonomy" id="1325734"/>
    <lineage>
        <taxon>Eukaryota</taxon>
        <taxon>Fungi</taxon>
        <taxon>Dikarya</taxon>
        <taxon>Ascomycota</taxon>
        <taxon>Pezizomycotina</taxon>
        <taxon>Sordariomycetes</taxon>
        <taxon>Hypocreomycetidae</taxon>
        <taxon>Hypocreales</taxon>
        <taxon>Nectriaceae</taxon>
        <taxon>Fusarium</taxon>
        <taxon>Fusarium solani species complex</taxon>
    </lineage>
</organism>
<reference evidence="3 4" key="1">
    <citation type="submission" date="2017-06" db="EMBL/GenBank/DDBJ databases">
        <title>Comparative genomic analysis of Ambrosia Fusariam Clade fungi.</title>
        <authorList>
            <person name="Stajich J.E."/>
            <person name="Carrillo J."/>
            <person name="Kijimoto T."/>
            <person name="Eskalen A."/>
            <person name="O'Donnell K."/>
            <person name="Kasson M."/>
        </authorList>
    </citation>
    <scope>NUCLEOTIDE SEQUENCE [LARGE SCALE GENOMIC DNA]</scope>
    <source>
        <strain evidence="3 4">NRRL62584</strain>
    </source>
</reference>
<feature type="compositionally biased region" description="Gly residues" evidence="2">
    <location>
        <begin position="51"/>
        <end position="61"/>
    </location>
</feature>
<evidence type="ECO:0000313" key="3">
    <source>
        <dbReference type="EMBL" id="RSL44676.1"/>
    </source>
</evidence>
<keyword evidence="4" id="KW-1185">Reference proteome</keyword>
<evidence type="ECO:0000313" key="4">
    <source>
        <dbReference type="Proteomes" id="UP000288168"/>
    </source>
</evidence>
<evidence type="ECO:0000256" key="2">
    <source>
        <dbReference type="SAM" id="MobiDB-lite"/>
    </source>
</evidence>
<feature type="region of interest" description="Disordered" evidence="2">
    <location>
        <begin position="290"/>
        <end position="348"/>
    </location>
</feature>
<dbReference type="Proteomes" id="UP000288168">
    <property type="component" value="Unassembled WGS sequence"/>
</dbReference>
<feature type="region of interest" description="Disordered" evidence="2">
    <location>
        <begin position="1"/>
        <end position="65"/>
    </location>
</feature>
<name>A0A428NV48_9HYPO</name>
<dbReference type="AlphaFoldDB" id="A0A428NV48"/>
<evidence type="ECO:0000256" key="1">
    <source>
        <dbReference type="SAM" id="Coils"/>
    </source>
</evidence>
<accession>A0A428NV48</accession>
<feature type="compositionally biased region" description="Polar residues" evidence="2">
    <location>
        <begin position="120"/>
        <end position="150"/>
    </location>
</feature>
<feature type="region of interest" description="Disordered" evidence="2">
    <location>
        <begin position="120"/>
        <end position="168"/>
    </location>
</feature>
<comment type="caution">
    <text evidence="3">The sequence shown here is derived from an EMBL/GenBank/DDBJ whole genome shotgun (WGS) entry which is preliminary data.</text>
</comment>
<keyword evidence="1" id="KW-0175">Coiled coil</keyword>
<proteinExistence type="predicted"/>
<feature type="compositionally biased region" description="Polar residues" evidence="2">
    <location>
        <begin position="14"/>
        <end position="44"/>
    </location>
</feature>